<dbReference type="Pfam" id="PF00448">
    <property type="entry name" value="SRP54"/>
    <property type="match status" value="1"/>
</dbReference>
<keyword evidence="5 10" id="KW-0378">Hydrolase</keyword>
<evidence type="ECO:0000256" key="5">
    <source>
        <dbReference type="ARBA" id="ARBA00022801"/>
    </source>
</evidence>
<comment type="caution">
    <text evidence="14">The sequence shown here is derived from an EMBL/GenBank/DDBJ whole genome shotgun (WGS) entry which is preliminary data.</text>
</comment>
<keyword evidence="8 10" id="KW-0675">Receptor</keyword>
<dbReference type="STRING" id="1437059.A6A05_18630"/>
<dbReference type="SMART" id="SM00382">
    <property type="entry name" value="AAA"/>
    <property type="match status" value="1"/>
</dbReference>
<dbReference type="HAMAP" id="MF_00920">
    <property type="entry name" value="FtsY"/>
    <property type="match status" value="1"/>
</dbReference>
<keyword evidence="3 10" id="KW-0963">Cytoplasm</keyword>
<proteinExistence type="inferred from homology"/>
<dbReference type="SUPFAM" id="SSF47364">
    <property type="entry name" value="Domain of the SRP/SRP receptor G-proteins"/>
    <property type="match status" value="1"/>
</dbReference>
<dbReference type="InterPro" id="IPR013822">
    <property type="entry name" value="Signal_recog_particl_SRP54_hlx"/>
</dbReference>
<dbReference type="SUPFAM" id="SSF52540">
    <property type="entry name" value="P-loop containing nucleoside triphosphate hydrolases"/>
    <property type="match status" value="1"/>
</dbReference>
<feature type="domain" description="Signal recognition particle SRP54 helical bundle" evidence="13">
    <location>
        <begin position="30"/>
        <end position="109"/>
    </location>
</feature>
<reference evidence="14 15" key="1">
    <citation type="submission" date="2016-04" db="EMBL/GenBank/DDBJ databases">
        <title>Draft genome sequence of freshwater magnetotactic bacteria Magnetospirillum marisnigri SP-1 and Magnetospirillum moscoviense BB-1.</title>
        <authorList>
            <person name="Koziaeva V."/>
            <person name="Dziuba M.V."/>
            <person name="Ivanov T.M."/>
            <person name="Kuznetsov B."/>
            <person name="Grouzdev D.S."/>
        </authorList>
    </citation>
    <scope>NUCLEOTIDE SEQUENCE [LARGE SCALE GENOMIC DNA]</scope>
    <source>
        <strain evidence="14 15">BB-1</strain>
    </source>
</reference>
<dbReference type="CDD" id="cd17874">
    <property type="entry name" value="FtsY"/>
    <property type="match status" value="1"/>
</dbReference>
<dbReference type="InterPro" id="IPR003593">
    <property type="entry name" value="AAA+_ATPase"/>
</dbReference>
<dbReference type="GO" id="GO:0005886">
    <property type="term" value="C:plasma membrane"/>
    <property type="evidence" value="ECO:0007669"/>
    <property type="project" value="UniProtKB-SubCell"/>
</dbReference>
<evidence type="ECO:0000313" key="14">
    <source>
        <dbReference type="EMBL" id="OAN66030.1"/>
    </source>
</evidence>
<feature type="domain" description="AAA+ ATPase" evidence="11">
    <location>
        <begin position="123"/>
        <end position="281"/>
    </location>
</feature>
<organism evidence="14 15">
    <name type="scientific">Magnetospirillum moscoviense</name>
    <dbReference type="NCBI Taxonomy" id="1437059"/>
    <lineage>
        <taxon>Bacteria</taxon>
        <taxon>Pseudomonadati</taxon>
        <taxon>Pseudomonadota</taxon>
        <taxon>Alphaproteobacteria</taxon>
        <taxon>Rhodospirillales</taxon>
        <taxon>Rhodospirillaceae</taxon>
        <taxon>Magnetospirillum</taxon>
    </lineage>
</organism>
<feature type="binding site" evidence="10">
    <location>
        <begin position="213"/>
        <end position="217"/>
    </location>
    <ligand>
        <name>GTP</name>
        <dbReference type="ChEBI" id="CHEBI:37565"/>
    </ligand>
</feature>
<evidence type="ECO:0000259" key="11">
    <source>
        <dbReference type="SMART" id="SM00382"/>
    </source>
</evidence>
<dbReference type="EC" id="3.6.5.4" evidence="10"/>
<dbReference type="Gene3D" id="1.20.120.140">
    <property type="entry name" value="Signal recognition particle SRP54, nucleotide-binding domain"/>
    <property type="match status" value="1"/>
</dbReference>
<keyword evidence="6 10" id="KW-0342">GTP-binding</keyword>
<evidence type="ECO:0000259" key="13">
    <source>
        <dbReference type="SMART" id="SM00963"/>
    </source>
</evidence>
<dbReference type="InterPro" id="IPR004390">
    <property type="entry name" value="SR_rcpt_FtsY"/>
</dbReference>
<dbReference type="GO" id="GO:0005047">
    <property type="term" value="F:signal recognition particle binding"/>
    <property type="evidence" value="ECO:0007669"/>
    <property type="project" value="TreeGrafter"/>
</dbReference>
<dbReference type="GO" id="GO:0006614">
    <property type="term" value="P:SRP-dependent cotranslational protein targeting to membrane"/>
    <property type="evidence" value="ECO:0007669"/>
    <property type="project" value="InterPro"/>
</dbReference>
<gene>
    <name evidence="10" type="primary">ftsY</name>
    <name evidence="14" type="ORF">A6A05_18630</name>
</gene>
<dbReference type="NCBIfam" id="TIGR00064">
    <property type="entry name" value="ftsY"/>
    <property type="match status" value="1"/>
</dbReference>
<evidence type="ECO:0000256" key="8">
    <source>
        <dbReference type="ARBA" id="ARBA00023170"/>
    </source>
</evidence>
<evidence type="ECO:0000256" key="3">
    <source>
        <dbReference type="ARBA" id="ARBA00022490"/>
    </source>
</evidence>
<evidence type="ECO:0000259" key="12">
    <source>
        <dbReference type="SMART" id="SM00962"/>
    </source>
</evidence>
<comment type="similarity">
    <text evidence="10">Belongs to the GTP-binding SRP family. FtsY subfamily.</text>
</comment>
<evidence type="ECO:0000256" key="9">
    <source>
        <dbReference type="ARBA" id="ARBA00048027"/>
    </source>
</evidence>
<feature type="binding site" evidence="10">
    <location>
        <begin position="277"/>
        <end position="280"/>
    </location>
    <ligand>
        <name>GTP</name>
        <dbReference type="ChEBI" id="CHEBI:37565"/>
    </ligand>
</feature>
<name>A0A178MZ17_9PROT</name>
<keyword evidence="4 10" id="KW-0547">Nucleotide-binding</keyword>
<dbReference type="PANTHER" id="PTHR43134:SF1">
    <property type="entry name" value="SIGNAL RECOGNITION PARTICLE RECEPTOR SUBUNIT ALPHA"/>
    <property type="match status" value="1"/>
</dbReference>
<dbReference type="InterPro" id="IPR042101">
    <property type="entry name" value="SRP54_N_sf"/>
</dbReference>
<dbReference type="Pfam" id="PF02881">
    <property type="entry name" value="SRP54_N"/>
    <property type="match status" value="1"/>
</dbReference>
<protein>
    <recommendedName>
        <fullName evidence="10">Signal recognition particle receptor FtsY</fullName>
        <shortName evidence="10">SRP receptor</shortName>
        <ecNumber evidence="10">3.6.5.4</ecNumber>
    </recommendedName>
</protein>
<accession>A0A178MZ17</accession>
<dbReference type="GO" id="GO:0005525">
    <property type="term" value="F:GTP binding"/>
    <property type="evidence" value="ECO:0007669"/>
    <property type="project" value="UniProtKB-UniRule"/>
</dbReference>
<evidence type="ECO:0000256" key="10">
    <source>
        <dbReference type="HAMAP-Rule" id="MF_00920"/>
    </source>
</evidence>
<keyword evidence="7 10" id="KW-0472">Membrane</keyword>
<comment type="subunit">
    <text evidence="10">Part of the signal recognition particle protein translocation system, which is composed of SRP and FtsY. SRP is a ribonucleoprotein composed of Ffh and a 4.5S RNA molecule.</text>
</comment>
<keyword evidence="15" id="KW-1185">Reference proteome</keyword>
<dbReference type="EMBL" id="LWQU01000017">
    <property type="protein sequence ID" value="OAN66030.1"/>
    <property type="molecule type" value="Genomic_DNA"/>
</dbReference>
<evidence type="ECO:0000256" key="7">
    <source>
        <dbReference type="ARBA" id="ARBA00023136"/>
    </source>
</evidence>
<evidence type="ECO:0000256" key="1">
    <source>
        <dbReference type="ARBA" id="ARBA00004515"/>
    </source>
</evidence>
<comment type="subcellular location">
    <subcellularLocation>
        <location evidence="1">Cell inner membrane</location>
        <topology evidence="1">Peripheral membrane protein</topology>
        <orientation evidence="1">Cytoplasmic side</orientation>
    </subcellularLocation>
    <subcellularLocation>
        <location evidence="10">Cell membrane</location>
        <topology evidence="10">Peripheral membrane protein</topology>
        <orientation evidence="10">Cytoplasmic side</orientation>
    </subcellularLocation>
    <subcellularLocation>
        <location evidence="10">Cytoplasm</location>
    </subcellularLocation>
</comment>
<keyword evidence="2 10" id="KW-1003">Cell membrane</keyword>
<dbReference type="InterPro" id="IPR036225">
    <property type="entry name" value="SRP/SRP_N"/>
</dbReference>
<feature type="domain" description="SRP54-type proteins GTP-binding" evidence="12">
    <location>
        <begin position="124"/>
        <end position="325"/>
    </location>
</feature>
<comment type="function">
    <text evidence="10">Involved in targeting and insertion of nascent membrane proteins into the cytoplasmic membrane. Acts as a receptor for the complex formed by the signal recognition particle (SRP) and the ribosome-nascent chain (RNC). Interaction with SRP-RNC leads to the transfer of the RNC complex to the Sec translocase for insertion into the membrane, the hydrolysis of GTP by both Ffh and FtsY, and the dissociation of the SRP-FtsY complex into the individual components.</text>
</comment>
<evidence type="ECO:0000256" key="6">
    <source>
        <dbReference type="ARBA" id="ARBA00023134"/>
    </source>
</evidence>
<dbReference type="FunFam" id="3.40.50.300:FF:000053">
    <property type="entry name" value="Signal recognition particle receptor FtsY"/>
    <property type="match status" value="1"/>
</dbReference>
<dbReference type="RefSeq" id="WP_068496600.1">
    <property type="nucleotide sequence ID" value="NZ_LWQU01000017.1"/>
</dbReference>
<dbReference type="AlphaFoldDB" id="A0A178MZ17"/>
<evidence type="ECO:0000313" key="15">
    <source>
        <dbReference type="Proteomes" id="UP000078543"/>
    </source>
</evidence>
<feature type="binding site" evidence="10">
    <location>
        <begin position="131"/>
        <end position="138"/>
    </location>
    <ligand>
        <name>GTP</name>
        <dbReference type="ChEBI" id="CHEBI:37565"/>
    </ligand>
</feature>
<dbReference type="GO" id="GO:0003924">
    <property type="term" value="F:GTPase activity"/>
    <property type="evidence" value="ECO:0007669"/>
    <property type="project" value="UniProtKB-UniRule"/>
</dbReference>
<dbReference type="Proteomes" id="UP000078543">
    <property type="component" value="Unassembled WGS sequence"/>
</dbReference>
<evidence type="ECO:0000256" key="4">
    <source>
        <dbReference type="ARBA" id="ARBA00022741"/>
    </source>
</evidence>
<dbReference type="PANTHER" id="PTHR43134">
    <property type="entry name" value="SIGNAL RECOGNITION PARTICLE RECEPTOR SUBUNIT ALPHA"/>
    <property type="match status" value="1"/>
</dbReference>
<evidence type="ECO:0000256" key="2">
    <source>
        <dbReference type="ARBA" id="ARBA00022475"/>
    </source>
</evidence>
<dbReference type="Gene3D" id="3.40.50.300">
    <property type="entry name" value="P-loop containing nucleotide triphosphate hydrolases"/>
    <property type="match status" value="1"/>
</dbReference>
<dbReference type="InterPro" id="IPR000897">
    <property type="entry name" value="SRP54_GTPase_dom"/>
</dbReference>
<dbReference type="InterPro" id="IPR027417">
    <property type="entry name" value="P-loop_NTPase"/>
</dbReference>
<comment type="catalytic activity">
    <reaction evidence="9 10">
        <text>GTP + H2O = GDP + phosphate + H(+)</text>
        <dbReference type="Rhea" id="RHEA:19669"/>
        <dbReference type="ChEBI" id="CHEBI:15377"/>
        <dbReference type="ChEBI" id="CHEBI:15378"/>
        <dbReference type="ChEBI" id="CHEBI:37565"/>
        <dbReference type="ChEBI" id="CHEBI:43474"/>
        <dbReference type="ChEBI" id="CHEBI:58189"/>
        <dbReference type="EC" id="3.6.5.4"/>
    </reaction>
</comment>
<dbReference type="GO" id="GO:0005737">
    <property type="term" value="C:cytoplasm"/>
    <property type="evidence" value="ECO:0007669"/>
    <property type="project" value="UniProtKB-SubCell"/>
</dbReference>
<sequence length="327" mass="34531">MSIFGIFGKKDKAQPEVEAEPPPEGWLGRLKCGLAKSSSRLTQGIGDLFTKRKLDDEALEDLQDLLITADLGVAAAGRITARLAKSRFGEDIGPDEVKAALAEEITAILEPVAKPLEPDFSRRPHVVLVVGVNGSGKTTTIGKMAKSFADQGRAVMLAAGDTFRAAAVEQLKVWGDRTGCPVIARDTGADSAALAFDALKEAQAQGADLLFIDTAGRLQNKADLMEELAKVVRVIKKVDETAPHDVLLVLDATVGQNAHSQVEVFKDMVAVSGLVLTKLDGTARGGVLVALAEKFSLPVHAIGIGEKAEDLRAFQAGSFARSLVGLD</sequence>
<dbReference type="SMART" id="SM00963">
    <property type="entry name" value="SRP54_N"/>
    <property type="match status" value="1"/>
</dbReference>
<dbReference type="OrthoDB" id="9804720at2"/>
<dbReference type="SMART" id="SM00962">
    <property type="entry name" value="SRP54"/>
    <property type="match status" value="1"/>
</dbReference>